<proteinExistence type="inferred from homology"/>
<feature type="compositionally biased region" description="Gly residues" evidence="6">
    <location>
        <begin position="223"/>
        <end position="234"/>
    </location>
</feature>
<dbReference type="AlphaFoldDB" id="A0A8J4B1A4"/>
<reference evidence="7" key="1">
    <citation type="journal article" date="2021" name="Proc. Natl. Acad. Sci. U.S.A.">
        <title>Three genomes in the algal genus Volvox reveal the fate of a haploid sex-determining region after a transition to homothallism.</title>
        <authorList>
            <person name="Yamamoto K."/>
            <person name="Hamaji T."/>
            <person name="Kawai-Toyooka H."/>
            <person name="Matsuzaki R."/>
            <person name="Takahashi F."/>
            <person name="Nishimura Y."/>
            <person name="Kawachi M."/>
            <person name="Noguchi H."/>
            <person name="Minakuchi Y."/>
            <person name="Umen J.G."/>
            <person name="Toyoda A."/>
            <person name="Nozaki H."/>
        </authorList>
    </citation>
    <scope>NUCLEOTIDE SEQUENCE</scope>
    <source>
        <strain evidence="7">NIES-3780</strain>
    </source>
</reference>
<name>A0A8J4B1A4_9CHLO</name>
<evidence type="ECO:0000256" key="2">
    <source>
        <dbReference type="ARBA" id="ARBA00010583"/>
    </source>
</evidence>
<dbReference type="EMBL" id="BNCO01000011">
    <property type="protein sequence ID" value="GIL51733.1"/>
    <property type="molecule type" value="Genomic_DNA"/>
</dbReference>
<keyword evidence="3" id="KW-0812">Transmembrane</keyword>
<dbReference type="Proteomes" id="UP000747399">
    <property type="component" value="Unassembled WGS sequence"/>
</dbReference>
<keyword evidence="5" id="KW-0472">Membrane</keyword>
<accession>A0A8J4B1A4</accession>
<comment type="similarity">
    <text evidence="2">Belongs to the OXA1/ALB3/YidC (TC 2.A.9.2) family.</text>
</comment>
<keyword evidence="4" id="KW-1133">Transmembrane helix</keyword>
<evidence type="ECO:0000256" key="1">
    <source>
        <dbReference type="ARBA" id="ARBA00004141"/>
    </source>
</evidence>
<comment type="caution">
    <text evidence="7">The sequence shown here is derived from an EMBL/GenBank/DDBJ whole genome shotgun (WGS) entry which is preliminary data.</text>
</comment>
<feature type="region of interest" description="Disordered" evidence="6">
    <location>
        <begin position="212"/>
        <end position="257"/>
    </location>
</feature>
<evidence type="ECO:0000256" key="6">
    <source>
        <dbReference type="SAM" id="MobiDB-lite"/>
    </source>
</evidence>
<dbReference type="GO" id="GO:0072598">
    <property type="term" value="P:protein localization to chloroplast"/>
    <property type="evidence" value="ECO:0007669"/>
    <property type="project" value="TreeGrafter"/>
</dbReference>
<dbReference type="PANTHER" id="PTHR12428">
    <property type="entry name" value="OXA1"/>
    <property type="match status" value="1"/>
</dbReference>
<keyword evidence="8" id="KW-1185">Reference proteome</keyword>
<protein>
    <submittedName>
        <fullName evidence="7">Uncharacterized protein</fullName>
    </submittedName>
</protein>
<dbReference type="PANTHER" id="PTHR12428:SF14">
    <property type="entry name" value="ALBINO3-LIKE PROTEIN 1, CHLOROPLASTIC"/>
    <property type="match status" value="1"/>
</dbReference>
<organism evidence="7 8">
    <name type="scientific">Volvox africanus</name>
    <dbReference type="NCBI Taxonomy" id="51714"/>
    <lineage>
        <taxon>Eukaryota</taxon>
        <taxon>Viridiplantae</taxon>
        <taxon>Chlorophyta</taxon>
        <taxon>core chlorophytes</taxon>
        <taxon>Chlorophyceae</taxon>
        <taxon>CS clade</taxon>
        <taxon>Chlamydomonadales</taxon>
        <taxon>Volvocaceae</taxon>
        <taxon>Volvox</taxon>
    </lineage>
</organism>
<dbReference type="GO" id="GO:0010027">
    <property type="term" value="P:thylakoid membrane organization"/>
    <property type="evidence" value="ECO:0007669"/>
    <property type="project" value="TreeGrafter"/>
</dbReference>
<evidence type="ECO:0000256" key="3">
    <source>
        <dbReference type="ARBA" id="ARBA00022692"/>
    </source>
</evidence>
<comment type="subcellular location">
    <subcellularLocation>
        <location evidence="1">Membrane</location>
        <topology evidence="1">Multi-pass membrane protein</topology>
    </subcellularLocation>
</comment>
<dbReference type="GO" id="GO:0032977">
    <property type="term" value="F:membrane insertase activity"/>
    <property type="evidence" value="ECO:0007669"/>
    <property type="project" value="InterPro"/>
</dbReference>
<evidence type="ECO:0000256" key="5">
    <source>
        <dbReference type="ARBA" id="ARBA00023136"/>
    </source>
</evidence>
<dbReference type="GO" id="GO:0051205">
    <property type="term" value="P:protein insertion into membrane"/>
    <property type="evidence" value="ECO:0007669"/>
    <property type="project" value="TreeGrafter"/>
</dbReference>
<dbReference type="InterPro" id="IPR001708">
    <property type="entry name" value="YidC/ALB3/OXA1/COX18"/>
</dbReference>
<gene>
    <name evidence="7" type="ORF">Vafri_7664</name>
</gene>
<dbReference type="GO" id="GO:0009535">
    <property type="term" value="C:chloroplast thylakoid membrane"/>
    <property type="evidence" value="ECO:0007669"/>
    <property type="project" value="TreeGrafter"/>
</dbReference>
<evidence type="ECO:0000313" key="7">
    <source>
        <dbReference type="EMBL" id="GIL51733.1"/>
    </source>
</evidence>
<sequence>MPGLRTFGGLTHLARCPCAGPTPAASQALEAHWAWWIAPLHETGFLGAAAPQGARQGSTYAAAGSDSSSPRPFSGCSFPEPLTAPTFSSYPTVDGCAQLLATSPELAATAAAKESLMLLNNTCISAASPFEESLALVLSPTQLGVQLWESAHAVSGLPWWAAIPACTLAIRCTLLPLSLRAYAASSNIALLQRAFGLSGVVAEAVAAAEQQAGEQGRQEKGEQQGGAAGKGAGAGQRVVGEATAHQPHSRNSSRSGGSIGGWELGRLDLVRRVFHHLRAQQGPPSFGWYVGNVMVQVPLLVSLSLALRRMSDTLWPGFTAEGLLYFQDLTAPPVYLQTLSTPYGTAGAILPLAIVLLYVSAADRSAGGSSPGIHMALKLLALPLYCISLLQPHAVLVYWLAQAATQLGLYELTARLPALRRAGGVPELLVAGSRDCPGTTAEIGEVGQAQDAGALDELLFALSESYTKSGNTAAARTCLEAILVRQPGHEAATERLRALKPVLS</sequence>
<evidence type="ECO:0000256" key="4">
    <source>
        <dbReference type="ARBA" id="ARBA00022989"/>
    </source>
</evidence>
<evidence type="ECO:0000313" key="8">
    <source>
        <dbReference type="Proteomes" id="UP000747399"/>
    </source>
</evidence>